<comment type="caution">
    <text evidence="3">The sequence shown here is derived from an EMBL/GenBank/DDBJ whole genome shotgun (WGS) entry which is preliminary data.</text>
</comment>
<dbReference type="Proteomes" id="UP000545386">
    <property type="component" value="Unassembled WGS sequence"/>
</dbReference>
<evidence type="ECO:0000256" key="1">
    <source>
        <dbReference type="ARBA" id="ARBA00022679"/>
    </source>
</evidence>
<evidence type="ECO:0000313" key="4">
    <source>
        <dbReference type="Proteomes" id="UP000545386"/>
    </source>
</evidence>
<dbReference type="Pfam" id="PF00534">
    <property type="entry name" value="Glycos_transf_1"/>
    <property type="match status" value="1"/>
</dbReference>
<dbReference type="RefSeq" id="WP_185780245.1">
    <property type="nucleotide sequence ID" value="NZ_JACJUU010000010.1"/>
</dbReference>
<dbReference type="InterPro" id="IPR001296">
    <property type="entry name" value="Glyco_trans_1"/>
</dbReference>
<gene>
    <name evidence="3" type="ORF">GTU67_11675</name>
</gene>
<dbReference type="PANTHER" id="PTHR46401">
    <property type="entry name" value="GLYCOSYLTRANSFERASE WBBK-RELATED"/>
    <property type="match status" value="1"/>
</dbReference>
<keyword evidence="4" id="KW-1185">Reference proteome</keyword>
<dbReference type="SUPFAM" id="SSF53756">
    <property type="entry name" value="UDP-Glycosyltransferase/glycogen phosphorylase"/>
    <property type="match status" value="1"/>
</dbReference>
<proteinExistence type="predicted"/>
<protein>
    <submittedName>
        <fullName evidence="3">Glycosyltransferase</fullName>
    </submittedName>
</protein>
<dbReference type="AlphaFoldDB" id="A0A842HRW4"/>
<accession>A0A842HRW4</accession>
<reference evidence="3 4" key="1">
    <citation type="submission" date="2020-08" db="EMBL/GenBank/DDBJ databases">
        <title>Paraeoetvoesia sp. YC-7-48 draft genome sequence.</title>
        <authorList>
            <person name="Yao L."/>
        </authorList>
    </citation>
    <scope>NUCLEOTIDE SEQUENCE [LARGE SCALE GENOMIC DNA]</scope>
    <source>
        <strain evidence="4">YC-7-48</strain>
    </source>
</reference>
<keyword evidence="1 3" id="KW-0808">Transferase</keyword>
<dbReference type="PANTHER" id="PTHR46401:SF2">
    <property type="entry name" value="GLYCOSYLTRANSFERASE WBBK-RELATED"/>
    <property type="match status" value="1"/>
</dbReference>
<evidence type="ECO:0000313" key="3">
    <source>
        <dbReference type="EMBL" id="MBC2770564.1"/>
    </source>
</evidence>
<name>A0A842HRW4_9BURK</name>
<dbReference type="GO" id="GO:0016757">
    <property type="term" value="F:glycosyltransferase activity"/>
    <property type="evidence" value="ECO:0007669"/>
    <property type="project" value="InterPro"/>
</dbReference>
<dbReference type="GO" id="GO:0009103">
    <property type="term" value="P:lipopolysaccharide biosynthetic process"/>
    <property type="evidence" value="ECO:0007669"/>
    <property type="project" value="TreeGrafter"/>
</dbReference>
<feature type="domain" description="Glycosyl transferase family 1" evidence="2">
    <location>
        <begin position="180"/>
        <end position="338"/>
    </location>
</feature>
<evidence type="ECO:0000259" key="2">
    <source>
        <dbReference type="Pfam" id="PF00534"/>
    </source>
</evidence>
<dbReference type="Gene3D" id="3.40.50.2000">
    <property type="entry name" value="Glycogen Phosphorylase B"/>
    <property type="match status" value="2"/>
</dbReference>
<sequence>MKILHFHPDGRMAAKFVDPLVDAERKFGFTARLITSIRSSKTSDQAIPYDLSLRNLLLLPVSFFRICGVILKYRPDILISHNTKSSILPLFAGWLLRVKSRVYYNHGVPYIGYQGVLRVILRLFERVNCFLATDVVTISGDMVSLLKNVSSSISPKVINNGSACGLDLSVYSPLIYKNSSWRADNNIKDADLVVVFVGRPERRKGFELALRIWVENFKSPHFKLVLCGPDVSDVLKYLPKVPSNILCKGFVDNIPEVLSASDVLILPSLHEGLSYACMEAQACGAVVVANKIDGVRSIVQDGVSGYLVENNLAAAYVKIINNINDNRKSMSVVKNNAYISVQKYARESFISFYLDYISTLSGKRRRS</sequence>
<dbReference type="EMBL" id="JACJUU010000010">
    <property type="protein sequence ID" value="MBC2770564.1"/>
    <property type="molecule type" value="Genomic_DNA"/>
</dbReference>
<organism evidence="3 4">
    <name type="scientific">Pusillimonas minor</name>
    <dbReference type="NCBI Taxonomy" id="2697024"/>
    <lineage>
        <taxon>Bacteria</taxon>
        <taxon>Pseudomonadati</taxon>
        <taxon>Pseudomonadota</taxon>
        <taxon>Betaproteobacteria</taxon>
        <taxon>Burkholderiales</taxon>
        <taxon>Alcaligenaceae</taxon>
        <taxon>Pusillimonas</taxon>
    </lineage>
</organism>